<sequence>MITGINADLPNQEGIPFNLGAGTPELKIMSADGSNYPLKLDNKEYPQGLFNFMTKEGQNTGKVVIDVAPQDANVYGLNTIFRQNLIARDGEVLSAGDQMKYFNFSYGIKNRRDHNYGEAMPIFMKVGTITISLNNP</sequence>
<comment type="caution">
    <text evidence="1">The sequence shown here is derived from an EMBL/GenBank/DDBJ whole genome shotgun (WGS) entry which is preliminary data.</text>
</comment>
<evidence type="ECO:0000313" key="2">
    <source>
        <dbReference type="Proteomes" id="UP000028002"/>
    </source>
</evidence>
<name>A0A081S1V8_PHOTE</name>
<dbReference type="AlphaFoldDB" id="A0A081S1V8"/>
<gene>
    <name evidence="1" type="ORF">MEG1DRAFT_00298</name>
</gene>
<evidence type="ECO:0000313" key="1">
    <source>
        <dbReference type="EMBL" id="KER04911.1"/>
    </source>
</evidence>
<dbReference type="Proteomes" id="UP000028002">
    <property type="component" value="Unassembled WGS sequence"/>
</dbReference>
<reference evidence="1 2" key="1">
    <citation type="submission" date="2014-03" db="EMBL/GenBank/DDBJ databases">
        <title>Draft Genome of Photorhabdus temperata Meg1.</title>
        <authorList>
            <person name="Hurst S.G.IV."/>
            <person name="Morris K."/>
            <person name="Thomas K."/>
            <person name="Tisa L.S."/>
        </authorList>
    </citation>
    <scope>NUCLEOTIDE SEQUENCE [LARGE SCALE GENOMIC DNA]</scope>
    <source>
        <strain evidence="1 2">Meg1</strain>
    </source>
</reference>
<dbReference type="EMBL" id="JGVH01000003">
    <property type="protein sequence ID" value="KER04911.1"/>
    <property type="molecule type" value="Genomic_DNA"/>
</dbReference>
<protein>
    <submittedName>
        <fullName evidence="1">Uncharacterized protein</fullName>
    </submittedName>
</protein>
<proteinExistence type="predicted"/>
<dbReference type="RefSeq" id="WP_021323803.1">
    <property type="nucleotide sequence ID" value="NZ_CAWLUD010000003.1"/>
</dbReference>
<organism evidence="1 2">
    <name type="scientific">Photorhabdus temperata subsp. temperata Meg1</name>
    <dbReference type="NCBI Taxonomy" id="1393735"/>
    <lineage>
        <taxon>Bacteria</taxon>
        <taxon>Pseudomonadati</taxon>
        <taxon>Pseudomonadota</taxon>
        <taxon>Gammaproteobacteria</taxon>
        <taxon>Enterobacterales</taxon>
        <taxon>Morganellaceae</taxon>
        <taxon>Photorhabdus</taxon>
    </lineage>
</organism>
<accession>A0A081S1V8</accession>